<evidence type="ECO:0000256" key="2">
    <source>
        <dbReference type="SAM" id="Phobius"/>
    </source>
</evidence>
<dbReference type="Pfam" id="PF09737">
    <property type="entry name" value="Det1"/>
    <property type="match status" value="1"/>
</dbReference>
<keyword evidence="2" id="KW-0812">Transmembrane</keyword>
<dbReference type="InterPro" id="IPR019138">
    <property type="entry name" value="De-etiolated_protein_1_Det1"/>
</dbReference>
<accession>A0A8C5TL36</accession>
<evidence type="ECO:0000256" key="1">
    <source>
        <dbReference type="SAM" id="MobiDB-lite"/>
    </source>
</evidence>
<feature type="compositionally biased region" description="Polar residues" evidence="1">
    <location>
        <begin position="164"/>
        <end position="187"/>
    </location>
</feature>
<dbReference type="PANTHER" id="PTHR13374:SF3">
    <property type="entry name" value="DET1 HOMOLOG"/>
    <property type="match status" value="1"/>
</dbReference>
<proteinExistence type="predicted"/>
<dbReference type="PANTHER" id="PTHR13374">
    <property type="entry name" value="DET1 HOMOLOG DE-ETIOLATED-1 HOMOLOG"/>
    <property type="match status" value="1"/>
</dbReference>
<name>A0A8C5TL36_9PASS</name>
<dbReference type="AlphaFoldDB" id="A0A8C5TL36"/>
<dbReference type="GO" id="GO:0032436">
    <property type="term" value="P:positive regulation of proteasomal ubiquitin-dependent protein catabolic process"/>
    <property type="evidence" value="ECO:0007669"/>
    <property type="project" value="TreeGrafter"/>
</dbReference>
<organism evidence="3 4">
    <name type="scientific">Malurus cyaneus samueli</name>
    <dbReference type="NCBI Taxonomy" id="2593467"/>
    <lineage>
        <taxon>Eukaryota</taxon>
        <taxon>Metazoa</taxon>
        <taxon>Chordata</taxon>
        <taxon>Craniata</taxon>
        <taxon>Vertebrata</taxon>
        <taxon>Euteleostomi</taxon>
        <taxon>Archelosauria</taxon>
        <taxon>Archosauria</taxon>
        <taxon>Dinosauria</taxon>
        <taxon>Saurischia</taxon>
        <taxon>Theropoda</taxon>
        <taxon>Coelurosauria</taxon>
        <taxon>Aves</taxon>
        <taxon>Neognathae</taxon>
        <taxon>Neoaves</taxon>
        <taxon>Telluraves</taxon>
        <taxon>Australaves</taxon>
        <taxon>Passeriformes</taxon>
        <taxon>Meliphagoidea</taxon>
        <taxon>Maluridae</taxon>
        <taxon>Malurus</taxon>
    </lineage>
</organism>
<keyword evidence="2" id="KW-1133">Transmembrane helix</keyword>
<dbReference type="Proteomes" id="UP000694560">
    <property type="component" value="Unplaced"/>
</dbReference>
<evidence type="ECO:0000313" key="3">
    <source>
        <dbReference type="Ensembl" id="ENSMCSP00000007979.1"/>
    </source>
</evidence>
<dbReference type="OrthoDB" id="18339at2759"/>
<dbReference type="GO" id="GO:1990756">
    <property type="term" value="F:ubiquitin-like ligase-substrate adaptor activity"/>
    <property type="evidence" value="ECO:0007669"/>
    <property type="project" value="TreeGrafter"/>
</dbReference>
<dbReference type="GO" id="GO:0031625">
    <property type="term" value="F:ubiquitin protein ligase binding"/>
    <property type="evidence" value="ECO:0007669"/>
    <property type="project" value="TreeGrafter"/>
</dbReference>
<feature type="region of interest" description="Disordered" evidence="1">
    <location>
        <begin position="164"/>
        <end position="188"/>
    </location>
</feature>
<dbReference type="GO" id="GO:0031461">
    <property type="term" value="C:cullin-RING ubiquitin ligase complex"/>
    <property type="evidence" value="ECO:0007669"/>
    <property type="project" value="TreeGrafter"/>
</dbReference>
<sequence length="471" mass="52541">QDHEAPTIRPRRIQTRTSLHRLERTRSARRKAGTTGTKSVFFHQNVFPTSPWSTWRSRPCFLRNFSPDGATSSPSPPTRPHLCRGYEGGDPASGNDRGRHIRGAALDERSSCHGCTSHVLQGEVEHDRKSQPCSRMHCALVLWVLAAYLPSGHDPPFFEVIRNSESWTPNPRSRPATTPPSHRSTAHGQLCDTRTFKDANKVISRSRTNQGLYVQNIWAISRPSERSAAEDTQTRNGQPLQGALHQLLKHRLLVYLSAEGPSRMGVLCKKKVFQYFDQLERSRMWKMQLFGLDHLFIITSEGCGHAGVNEILPVMGSTRVGLPALVCLSLVLFPCGLWFKDTIVNAKYGEAHGGRAAWLLGQLAPHQCANAYPVAALPRRCPFSDYDDKWVFSLERPDLWYHPIRLLLFTVLTLGAVLLFIHPFLCVCRKFCLSAEIVARVSGPICALSGVSSAGRRNRSQLGNQGGLSVL</sequence>
<dbReference type="GO" id="GO:0016567">
    <property type="term" value="P:protein ubiquitination"/>
    <property type="evidence" value="ECO:0007669"/>
    <property type="project" value="TreeGrafter"/>
</dbReference>
<keyword evidence="2" id="KW-0472">Membrane</keyword>
<dbReference type="Ensembl" id="ENSMCST00000008175.1">
    <property type="protein sequence ID" value="ENSMCSP00000007979.1"/>
    <property type="gene ID" value="ENSMCSG00000005717.1"/>
</dbReference>
<feature type="transmembrane region" description="Helical" evidence="2">
    <location>
        <begin position="406"/>
        <end position="425"/>
    </location>
</feature>
<protein>
    <submittedName>
        <fullName evidence="3">Uncharacterized protein</fullName>
    </submittedName>
</protein>
<evidence type="ECO:0000313" key="4">
    <source>
        <dbReference type="Proteomes" id="UP000694560"/>
    </source>
</evidence>
<keyword evidence="4" id="KW-1185">Reference proteome</keyword>
<reference evidence="3" key="2">
    <citation type="submission" date="2025-09" db="UniProtKB">
        <authorList>
            <consortium name="Ensembl"/>
        </authorList>
    </citation>
    <scope>IDENTIFICATION</scope>
</reference>
<reference evidence="3" key="1">
    <citation type="submission" date="2025-08" db="UniProtKB">
        <authorList>
            <consortium name="Ensembl"/>
        </authorList>
    </citation>
    <scope>IDENTIFICATION</scope>
</reference>
<dbReference type="GO" id="GO:0005634">
    <property type="term" value="C:nucleus"/>
    <property type="evidence" value="ECO:0007669"/>
    <property type="project" value="TreeGrafter"/>
</dbReference>